<dbReference type="GO" id="GO:0003676">
    <property type="term" value="F:nucleic acid binding"/>
    <property type="evidence" value="ECO:0007669"/>
    <property type="project" value="InterPro"/>
</dbReference>
<dbReference type="PANTHER" id="PTHR32019:SF2">
    <property type="entry name" value="R3H DOMAIN-CONTAINING PROTEIN 4"/>
    <property type="match status" value="1"/>
</dbReference>
<protein>
    <submittedName>
        <fullName evidence="2">R3H domain-containing protein 4</fullName>
    </submittedName>
</protein>
<dbReference type="Proteomes" id="UP000053840">
    <property type="component" value="Unassembled WGS sequence"/>
</dbReference>
<dbReference type="Pfam" id="PF13902">
    <property type="entry name" value="R3H-assoc"/>
    <property type="match status" value="1"/>
</dbReference>
<feature type="non-terminal residue" evidence="2">
    <location>
        <position position="174"/>
    </location>
</feature>
<dbReference type="InterPro" id="IPR036867">
    <property type="entry name" value="R3H_dom_sf"/>
</dbReference>
<evidence type="ECO:0000313" key="2">
    <source>
        <dbReference type="EMBL" id="KFQ55547.1"/>
    </source>
</evidence>
<keyword evidence="3" id="KW-1185">Reference proteome</keyword>
<dbReference type="SUPFAM" id="SSF82708">
    <property type="entry name" value="R3H domain"/>
    <property type="match status" value="1"/>
</dbReference>
<sequence length="174" mass="19148">RYLMTLLERDGCGSEEGELVHSAAPSIFTEACNNETYVEIWNDFMNRSGEEQERVLLYLEEKAGKTTRAVRGSRLIPGHWGTPAQGHVALCAPHLGSMEGTRAVQDAGLGCAGSNPVPISPSFERLLLHALCQYMDLVSASSDIEGKRQMKVSNKHRVFLPPELLLSDYLGQMS</sequence>
<gene>
    <name evidence="2" type="ORF">N333_05467</name>
</gene>
<reference evidence="2 3" key="1">
    <citation type="submission" date="2014-04" db="EMBL/GenBank/DDBJ databases">
        <title>Genome evolution of avian class.</title>
        <authorList>
            <person name="Zhang G."/>
            <person name="Li C."/>
        </authorList>
    </citation>
    <scope>NUCLEOTIDE SEQUENCE [LARGE SCALE GENOMIC DNA]</scope>
    <source>
        <strain evidence="2">BGI_N333</strain>
    </source>
</reference>
<evidence type="ECO:0000259" key="1">
    <source>
        <dbReference type="Pfam" id="PF13902"/>
    </source>
</evidence>
<organism evidence="2 3">
    <name type="scientific">Nestor notabilis</name>
    <name type="common">Kea</name>
    <dbReference type="NCBI Taxonomy" id="176057"/>
    <lineage>
        <taxon>Eukaryota</taxon>
        <taxon>Metazoa</taxon>
        <taxon>Chordata</taxon>
        <taxon>Craniata</taxon>
        <taxon>Vertebrata</taxon>
        <taxon>Euteleostomi</taxon>
        <taxon>Archelosauria</taxon>
        <taxon>Archosauria</taxon>
        <taxon>Dinosauria</taxon>
        <taxon>Saurischia</taxon>
        <taxon>Theropoda</taxon>
        <taxon>Coelurosauria</taxon>
        <taxon>Aves</taxon>
        <taxon>Neognathae</taxon>
        <taxon>Neoaves</taxon>
        <taxon>Telluraves</taxon>
        <taxon>Australaves</taxon>
        <taxon>Psittaciformes</taxon>
        <taxon>Psittacidae</taxon>
        <taxon>Nestor</taxon>
    </lineage>
</organism>
<feature type="domain" description="R3H-associated N-terminal" evidence="1">
    <location>
        <begin position="1"/>
        <end position="69"/>
    </location>
</feature>
<dbReference type="AlphaFoldDB" id="A0A091SCX7"/>
<dbReference type="PANTHER" id="PTHR32019">
    <property type="entry name" value="R3H DOMAIN-CONTAINING PROTEIN 4"/>
    <property type="match status" value="1"/>
</dbReference>
<proteinExistence type="predicted"/>
<evidence type="ECO:0000313" key="3">
    <source>
        <dbReference type="Proteomes" id="UP000053840"/>
    </source>
</evidence>
<name>A0A091SCX7_NESNO</name>
<dbReference type="InterPro" id="IPR039629">
    <property type="entry name" value="R3HDM4"/>
</dbReference>
<feature type="non-terminal residue" evidence="2">
    <location>
        <position position="1"/>
    </location>
</feature>
<dbReference type="CDD" id="cd02325">
    <property type="entry name" value="R3H"/>
    <property type="match status" value="1"/>
</dbReference>
<accession>A0A091SCX7</accession>
<dbReference type="InterPro" id="IPR025952">
    <property type="entry name" value="R3H-assoc_dom"/>
</dbReference>
<dbReference type="EMBL" id="KK947446">
    <property type="protein sequence ID" value="KFQ55547.1"/>
    <property type="molecule type" value="Genomic_DNA"/>
</dbReference>